<reference evidence="1" key="1">
    <citation type="submission" date="2014-09" db="EMBL/GenBank/DDBJ databases">
        <authorList>
            <person name="Magalhaes I.L.F."/>
            <person name="Oliveira U."/>
            <person name="Santos F.R."/>
            <person name="Vidigal T.H.D.A."/>
            <person name="Brescovit A.D."/>
            <person name="Santos A.J."/>
        </authorList>
    </citation>
    <scope>NUCLEOTIDE SEQUENCE</scope>
    <source>
        <tissue evidence="1">Shoot tissue taken approximately 20 cm above the soil surface</tissue>
    </source>
</reference>
<reference evidence="1" key="2">
    <citation type="journal article" date="2015" name="Data Brief">
        <title>Shoot transcriptome of the giant reed, Arundo donax.</title>
        <authorList>
            <person name="Barrero R.A."/>
            <person name="Guerrero F.D."/>
            <person name="Moolhuijzen P."/>
            <person name="Goolsby J.A."/>
            <person name="Tidwell J."/>
            <person name="Bellgard S.E."/>
            <person name="Bellgard M.I."/>
        </authorList>
    </citation>
    <scope>NUCLEOTIDE SEQUENCE</scope>
    <source>
        <tissue evidence="1">Shoot tissue taken approximately 20 cm above the soil surface</tissue>
    </source>
</reference>
<accession>A0A0A8ZP62</accession>
<organism evidence="1">
    <name type="scientific">Arundo donax</name>
    <name type="common">Giant reed</name>
    <name type="synonym">Donax arundinaceus</name>
    <dbReference type="NCBI Taxonomy" id="35708"/>
    <lineage>
        <taxon>Eukaryota</taxon>
        <taxon>Viridiplantae</taxon>
        <taxon>Streptophyta</taxon>
        <taxon>Embryophyta</taxon>
        <taxon>Tracheophyta</taxon>
        <taxon>Spermatophyta</taxon>
        <taxon>Magnoliopsida</taxon>
        <taxon>Liliopsida</taxon>
        <taxon>Poales</taxon>
        <taxon>Poaceae</taxon>
        <taxon>PACMAD clade</taxon>
        <taxon>Arundinoideae</taxon>
        <taxon>Arundineae</taxon>
        <taxon>Arundo</taxon>
    </lineage>
</organism>
<dbReference type="EMBL" id="GBRH01257314">
    <property type="protein sequence ID" value="JAD40581.1"/>
    <property type="molecule type" value="Transcribed_RNA"/>
</dbReference>
<proteinExistence type="predicted"/>
<protein>
    <submittedName>
        <fullName evidence="1">Uncharacterized protein</fullName>
    </submittedName>
</protein>
<sequence length="75" mass="8489">MCLRRTILVPPTKVDRPSATIATAPNINNTCCKEISLDKKCAQQKIWFVYPILFPIGCMLPQSVTSNVWILKKLQ</sequence>
<evidence type="ECO:0000313" key="1">
    <source>
        <dbReference type="EMBL" id="JAD40581.1"/>
    </source>
</evidence>
<name>A0A0A8ZP62_ARUDO</name>
<dbReference type="AlphaFoldDB" id="A0A0A8ZP62"/>